<proteinExistence type="predicted"/>
<protein>
    <submittedName>
        <fullName evidence="1">Uncharacterized protein</fullName>
    </submittedName>
</protein>
<comment type="caution">
    <text evidence="1">The sequence shown here is derived from an EMBL/GenBank/DDBJ whole genome shotgun (WGS) entry which is preliminary data.</text>
</comment>
<dbReference type="EMBL" id="CM046392">
    <property type="protein sequence ID" value="KAI8553322.1"/>
    <property type="molecule type" value="Genomic_DNA"/>
</dbReference>
<keyword evidence="2" id="KW-1185">Reference proteome</keyword>
<name>A0ACC0NKP6_RHOML</name>
<gene>
    <name evidence="1" type="ORF">RHMOL_Rhmol05G0006200</name>
</gene>
<dbReference type="Proteomes" id="UP001062846">
    <property type="component" value="Chromosome 5"/>
</dbReference>
<organism evidence="1 2">
    <name type="scientific">Rhododendron molle</name>
    <name type="common">Chinese azalea</name>
    <name type="synonym">Azalea mollis</name>
    <dbReference type="NCBI Taxonomy" id="49168"/>
    <lineage>
        <taxon>Eukaryota</taxon>
        <taxon>Viridiplantae</taxon>
        <taxon>Streptophyta</taxon>
        <taxon>Embryophyta</taxon>
        <taxon>Tracheophyta</taxon>
        <taxon>Spermatophyta</taxon>
        <taxon>Magnoliopsida</taxon>
        <taxon>eudicotyledons</taxon>
        <taxon>Gunneridae</taxon>
        <taxon>Pentapetalae</taxon>
        <taxon>asterids</taxon>
        <taxon>Ericales</taxon>
        <taxon>Ericaceae</taxon>
        <taxon>Ericoideae</taxon>
        <taxon>Rhodoreae</taxon>
        <taxon>Rhododendron</taxon>
    </lineage>
</organism>
<evidence type="ECO:0000313" key="2">
    <source>
        <dbReference type="Proteomes" id="UP001062846"/>
    </source>
</evidence>
<reference evidence="1" key="1">
    <citation type="submission" date="2022-02" db="EMBL/GenBank/DDBJ databases">
        <title>Plant Genome Project.</title>
        <authorList>
            <person name="Zhang R.-G."/>
        </authorList>
    </citation>
    <scope>NUCLEOTIDE SEQUENCE</scope>
    <source>
        <strain evidence="1">AT1</strain>
    </source>
</reference>
<evidence type="ECO:0000313" key="1">
    <source>
        <dbReference type="EMBL" id="KAI8553322.1"/>
    </source>
</evidence>
<accession>A0ACC0NKP6</accession>
<sequence length="94" mass="10547">MSWQSSAVSFLHGKSSLVMKVSMLLTKILKLDKRPIKLKESDTKREEGKREKIEIPDGRINGRNSGILLHLKKPNFWDGALLVAPMCKVCCLPG</sequence>